<evidence type="ECO:0000313" key="3">
    <source>
        <dbReference type="EMBL" id="KAG0657159.1"/>
    </source>
</evidence>
<accession>A0A9P6VYD5</accession>
<proteinExistence type="predicted"/>
<protein>
    <recommendedName>
        <fullName evidence="2">Multiple myeloma tumor-associated protein 2-like N-terminal domain-containing protein</fullName>
    </recommendedName>
</protein>
<feature type="domain" description="Multiple myeloma tumor-associated protein 2-like N-terminal" evidence="2">
    <location>
        <begin position="61"/>
        <end position="139"/>
    </location>
</feature>
<dbReference type="InterPro" id="IPR019315">
    <property type="entry name" value="MMTA2_N"/>
</dbReference>
<feature type="compositionally biased region" description="Basic and acidic residues" evidence="1">
    <location>
        <begin position="177"/>
        <end position="216"/>
    </location>
</feature>
<keyword evidence="4" id="KW-1185">Reference proteome</keyword>
<evidence type="ECO:0000256" key="1">
    <source>
        <dbReference type="SAM" id="MobiDB-lite"/>
    </source>
</evidence>
<dbReference type="PANTHER" id="PTHR14580:SF0">
    <property type="entry name" value="MULTIPLE MYELOMA TUMOR-ASSOCIATED PROTEIN 2"/>
    <property type="match status" value="1"/>
</dbReference>
<dbReference type="PANTHER" id="PTHR14580">
    <property type="entry name" value="MULTIPLE MYELOMA TUMOR-ASSOCIATED PROTEIN 2 FAMILY MEMBER"/>
    <property type="match status" value="1"/>
</dbReference>
<dbReference type="EMBL" id="PUHQ01000085">
    <property type="protein sequence ID" value="KAG0657159.1"/>
    <property type="molecule type" value="Genomic_DNA"/>
</dbReference>
<dbReference type="OrthoDB" id="5390672at2759"/>
<evidence type="ECO:0000259" key="2">
    <source>
        <dbReference type="Pfam" id="PF10159"/>
    </source>
</evidence>
<dbReference type="AlphaFoldDB" id="A0A9P6VYD5"/>
<name>A0A9P6VYD5_RHOMI</name>
<sequence length="314" mass="33822">MATPVGFPPVSFPRLFTRCDECKRPCFILHGTLSAQLDPSLSTGTPDIDRSLAHPACCSGGTRGGQGDFKWSDVAADKDREYYLGHSLRAPVGRWQNGKDLTWYNKEGGADAEARERERQEELKRIKEAEEDALAQALGFAPTPRQPTVPATPSVSTSTSTDPNAAILEKARRKAEKRAEHEARKAERQRVREERAARHKHSRDEREGSPGRHGDEPITTAATSGTTTADPQGHATTIAILSYDRATIAQMHPGSSGEFAAAAPTGTTTQISMAVEGTETMSGATSAIGRGSRRSGASARVDRALDRCVETENA</sequence>
<gene>
    <name evidence="3" type="ORF">C6P46_006656</name>
</gene>
<dbReference type="InterPro" id="IPR039207">
    <property type="entry name" value="MMTAG2-like"/>
</dbReference>
<reference evidence="3 4" key="1">
    <citation type="submission" date="2020-11" db="EMBL/GenBank/DDBJ databases">
        <title>Kefir isolates.</title>
        <authorList>
            <person name="Marcisauskas S."/>
            <person name="Kim Y."/>
            <person name="Blasche S."/>
        </authorList>
    </citation>
    <scope>NUCLEOTIDE SEQUENCE [LARGE SCALE GENOMIC DNA]</scope>
    <source>
        <strain evidence="3 4">KR</strain>
    </source>
</reference>
<dbReference type="Proteomes" id="UP000777482">
    <property type="component" value="Unassembled WGS sequence"/>
</dbReference>
<feature type="region of interest" description="Disordered" evidence="1">
    <location>
        <begin position="279"/>
        <end position="314"/>
    </location>
</feature>
<evidence type="ECO:0000313" key="4">
    <source>
        <dbReference type="Proteomes" id="UP000777482"/>
    </source>
</evidence>
<organism evidence="3 4">
    <name type="scientific">Rhodotorula mucilaginosa</name>
    <name type="common">Yeast</name>
    <name type="synonym">Rhodotorula rubra</name>
    <dbReference type="NCBI Taxonomy" id="5537"/>
    <lineage>
        <taxon>Eukaryota</taxon>
        <taxon>Fungi</taxon>
        <taxon>Dikarya</taxon>
        <taxon>Basidiomycota</taxon>
        <taxon>Pucciniomycotina</taxon>
        <taxon>Microbotryomycetes</taxon>
        <taxon>Sporidiobolales</taxon>
        <taxon>Sporidiobolaceae</taxon>
        <taxon>Rhodotorula</taxon>
    </lineage>
</organism>
<feature type="compositionally biased region" description="Basic and acidic residues" evidence="1">
    <location>
        <begin position="300"/>
        <end position="314"/>
    </location>
</feature>
<feature type="region of interest" description="Disordered" evidence="1">
    <location>
        <begin position="138"/>
        <end position="232"/>
    </location>
</feature>
<feature type="compositionally biased region" description="Low complexity" evidence="1">
    <location>
        <begin position="219"/>
        <end position="229"/>
    </location>
</feature>
<feature type="compositionally biased region" description="Low complexity" evidence="1">
    <location>
        <begin position="148"/>
        <end position="163"/>
    </location>
</feature>
<comment type="caution">
    <text evidence="3">The sequence shown here is derived from an EMBL/GenBank/DDBJ whole genome shotgun (WGS) entry which is preliminary data.</text>
</comment>
<dbReference type="Pfam" id="PF10159">
    <property type="entry name" value="MMtag"/>
    <property type="match status" value="1"/>
</dbReference>
<feature type="compositionally biased region" description="Low complexity" evidence="1">
    <location>
        <begin position="282"/>
        <end position="299"/>
    </location>
</feature>